<proteinExistence type="predicted"/>
<evidence type="ECO:0000313" key="2">
    <source>
        <dbReference type="EMBL" id="KAG0260333.1"/>
    </source>
</evidence>
<keyword evidence="3" id="KW-1185">Reference proteome</keyword>
<dbReference type="AlphaFoldDB" id="A0A9P6Q6D2"/>
<comment type="caution">
    <text evidence="2">The sequence shown here is derived from an EMBL/GenBank/DDBJ whole genome shotgun (WGS) entry which is preliminary data.</text>
</comment>
<reference evidence="2" key="1">
    <citation type="journal article" date="2020" name="Fungal Divers.">
        <title>Resolving the Mortierellaceae phylogeny through synthesis of multi-gene phylogenetics and phylogenomics.</title>
        <authorList>
            <person name="Vandepol N."/>
            <person name="Liber J."/>
            <person name="Desiro A."/>
            <person name="Na H."/>
            <person name="Kennedy M."/>
            <person name="Barry K."/>
            <person name="Grigoriev I.V."/>
            <person name="Miller A.N."/>
            <person name="O'Donnell K."/>
            <person name="Stajich J.E."/>
            <person name="Bonito G."/>
        </authorList>
    </citation>
    <scope>NUCLEOTIDE SEQUENCE</scope>
    <source>
        <strain evidence="2">BC1065</strain>
    </source>
</reference>
<dbReference type="Proteomes" id="UP000807716">
    <property type="component" value="Unassembled WGS sequence"/>
</dbReference>
<dbReference type="EMBL" id="JAAAJB010000252">
    <property type="protein sequence ID" value="KAG0260333.1"/>
    <property type="molecule type" value="Genomic_DNA"/>
</dbReference>
<name>A0A9P6Q6D2_9FUNG</name>
<organism evidence="2 3">
    <name type="scientific">Actinomortierella ambigua</name>
    <dbReference type="NCBI Taxonomy" id="1343610"/>
    <lineage>
        <taxon>Eukaryota</taxon>
        <taxon>Fungi</taxon>
        <taxon>Fungi incertae sedis</taxon>
        <taxon>Mucoromycota</taxon>
        <taxon>Mortierellomycotina</taxon>
        <taxon>Mortierellomycetes</taxon>
        <taxon>Mortierellales</taxon>
        <taxon>Mortierellaceae</taxon>
        <taxon>Actinomortierella</taxon>
    </lineage>
</organism>
<evidence type="ECO:0000256" key="1">
    <source>
        <dbReference type="SAM" id="MobiDB-lite"/>
    </source>
</evidence>
<feature type="region of interest" description="Disordered" evidence="1">
    <location>
        <begin position="72"/>
        <end position="92"/>
    </location>
</feature>
<gene>
    <name evidence="2" type="ORF">DFQ27_003600</name>
</gene>
<accession>A0A9P6Q6D2</accession>
<protein>
    <submittedName>
        <fullName evidence="2">Uncharacterized protein</fullName>
    </submittedName>
</protein>
<feature type="region of interest" description="Disordered" evidence="1">
    <location>
        <begin position="141"/>
        <end position="175"/>
    </location>
</feature>
<evidence type="ECO:0000313" key="3">
    <source>
        <dbReference type="Proteomes" id="UP000807716"/>
    </source>
</evidence>
<sequence>MNSAVKAAATVQNNILLVQYSPTGAGVGDLYAILLTDMTKPLPFQIQRQTPGLQGSTNSIAAMSLTTLQFKAPPPSKSLAGDPDGASLSPADTAPQLLAQSPIDPNANKSAAVTPAPLFSDIVLAVNLADFDTHVWHLKAPDRSVPPGSPASSPPTTGGGPGAGAGTGPTTLSKLPAPLWTESALPQTFFPDAMTISVGGQRAQSSKSASILALMMSRSGFYRLMRLVYRRSDSGSAISPASSTAQAPPPSTSLTPLTAGEVSNNNNAAAVQSAAWSLNMSSMIESWASDHRIPGYTLHLTPVPASAEGGGFSDGIVGSAHPDFDSWTTLFINDNYMFPNQLTDERPTPEL</sequence>
<feature type="compositionally biased region" description="Gly residues" evidence="1">
    <location>
        <begin position="157"/>
        <end position="167"/>
    </location>
</feature>